<dbReference type="EMBL" id="JAIQCV010000011">
    <property type="protein sequence ID" value="KAH1045511.1"/>
    <property type="molecule type" value="Genomic_DNA"/>
</dbReference>
<sequence>MCRILRWSWRVKLVGLVSLESWLGGFGRTTIFLFFKVARGAQERTLRVVFLDLLWTSKSMDSQSSLTLMELIRNLLDLDQSKGFFSGMMDVTI</sequence>
<gene>
    <name evidence="1" type="ORF">J1N35_036295</name>
</gene>
<evidence type="ECO:0000313" key="1">
    <source>
        <dbReference type="EMBL" id="KAH1045511.1"/>
    </source>
</evidence>
<accession>A0A9D3ZJU4</accession>
<name>A0A9D3ZJU4_9ROSI</name>
<comment type="caution">
    <text evidence="1">The sequence shown here is derived from an EMBL/GenBank/DDBJ whole genome shotgun (WGS) entry which is preliminary data.</text>
</comment>
<dbReference type="AlphaFoldDB" id="A0A9D3ZJU4"/>
<proteinExistence type="predicted"/>
<reference evidence="1 2" key="1">
    <citation type="journal article" date="2021" name="Plant Biotechnol. J.">
        <title>Multi-omics assisted identification of the key and species-specific regulatory components of drought-tolerant mechanisms in Gossypium stocksii.</title>
        <authorList>
            <person name="Yu D."/>
            <person name="Ke L."/>
            <person name="Zhang D."/>
            <person name="Wu Y."/>
            <person name="Sun Y."/>
            <person name="Mei J."/>
            <person name="Sun J."/>
            <person name="Sun Y."/>
        </authorList>
    </citation>
    <scope>NUCLEOTIDE SEQUENCE [LARGE SCALE GENOMIC DNA]</scope>
    <source>
        <strain evidence="2">cv. E1</strain>
        <tissue evidence="1">Leaf</tissue>
    </source>
</reference>
<organism evidence="1 2">
    <name type="scientific">Gossypium stocksii</name>
    <dbReference type="NCBI Taxonomy" id="47602"/>
    <lineage>
        <taxon>Eukaryota</taxon>
        <taxon>Viridiplantae</taxon>
        <taxon>Streptophyta</taxon>
        <taxon>Embryophyta</taxon>
        <taxon>Tracheophyta</taxon>
        <taxon>Spermatophyta</taxon>
        <taxon>Magnoliopsida</taxon>
        <taxon>eudicotyledons</taxon>
        <taxon>Gunneridae</taxon>
        <taxon>Pentapetalae</taxon>
        <taxon>rosids</taxon>
        <taxon>malvids</taxon>
        <taxon>Malvales</taxon>
        <taxon>Malvaceae</taxon>
        <taxon>Malvoideae</taxon>
        <taxon>Gossypium</taxon>
    </lineage>
</organism>
<protein>
    <submittedName>
        <fullName evidence="1">Uncharacterized protein</fullName>
    </submittedName>
</protein>
<dbReference type="Proteomes" id="UP000828251">
    <property type="component" value="Unassembled WGS sequence"/>
</dbReference>
<keyword evidence="2" id="KW-1185">Reference proteome</keyword>
<evidence type="ECO:0000313" key="2">
    <source>
        <dbReference type="Proteomes" id="UP000828251"/>
    </source>
</evidence>